<keyword evidence="1" id="KW-0812">Transmembrane</keyword>
<sequence>MPTLMPIPSLPLTIENLQLSRQETFMKRNMFIIFVYSIVSVFILCHHGFTLYAPNSIVDTTGAGLPNCFAMSSVNGVCRELDDCPIYNDVRGALKNGTDPPYYFSILHDFMACGFPNGSRTRICCDTEPVELPQSPKIPLPPHCGVQLNSAPRIVGGRSVVKPGTFPWLAEIMYKDKGTGSLEWQCAGALITERHVLTVAHCAYPEGQTMYKVRIGALVLNDTGDYWQESLVADVRVHPGFISNVKVNDIAVVVLATKVNFTRFVHPVCLPYQSRLKTETFERKHPSVAGWGRLSSGGRVAKKLKHVQLTIGSNDECRAILSPYHQVITPQHLCTKAGDGVHDSCRGDSGAPLVQPIGSFFYVIGLVSYGYFCAVKGFPSVNVRITEYIDWIAENIST</sequence>
<keyword evidence="1" id="KW-0472">Membrane</keyword>
<dbReference type="SUPFAM" id="SSF50494">
    <property type="entry name" value="Trypsin-like serine proteases"/>
    <property type="match status" value="1"/>
</dbReference>
<accession>A0ABN7AJR3</accession>
<dbReference type="InterPro" id="IPR043504">
    <property type="entry name" value="Peptidase_S1_PA_chymotrypsin"/>
</dbReference>
<reference evidence="3 4" key="1">
    <citation type="submission" date="2023-09" db="EMBL/GenBank/DDBJ databases">
        <title>Nesidiocoris tenuis whole genome shotgun sequence.</title>
        <authorList>
            <person name="Shibata T."/>
            <person name="Shimoda M."/>
            <person name="Kobayashi T."/>
            <person name="Uehara T."/>
        </authorList>
    </citation>
    <scope>NUCLEOTIDE SEQUENCE [LARGE SCALE GENOMIC DNA]</scope>
    <source>
        <strain evidence="3 4">Japan</strain>
    </source>
</reference>
<dbReference type="InterPro" id="IPR001314">
    <property type="entry name" value="Peptidase_S1A"/>
</dbReference>
<keyword evidence="3" id="KW-0645">Protease</keyword>
<dbReference type="Gene3D" id="2.40.10.10">
    <property type="entry name" value="Trypsin-like serine proteases"/>
    <property type="match status" value="1"/>
</dbReference>
<keyword evidence="3" id="KW-0378">Hydrolase</keyword>
<dbReference type="InterPro" id="IPR009003">
    <property type="entry name" value="Peptidase_S1_PA"/>
</dbReference>
<dbReference type="PANTHER" id="PTHR24258">
    <property type="entry name" value="SERINE PROTEASE-RELATED"/>
    <property type="match status" value="1"/>
</dbReference>
<gene>
    <name evidence="3" type="ORF">NTJ_05293</name>
</gene>
<proteinExistence type="predicted"/>
<evidence type="ECO:0000259" key="2">
    <source>
        <dbReference type="PROSITE" id="PS50240"/>
    </source>
</evidence>
<evidence type="ECO:0000313" key="4">
    <source>
        <dbReference type="Proteomes" id="UP001307889"/>
    </source>
</evidence>
<feature type="domain" description="Peptidase S1" evidence="2">
    <location>
        <begin position="154"/>
        <end position="397"/>
    </location>
</feature>
<organism evidence="3 4">
    <name type="scientific">Nesidiocoris tenuis</name>
    <dbReference type="NCBI Taxonomy" id="355587"/>
    <lineage>
        <taxon>Eukaryota</taxon>
        <taxon>Metazoa</taxon>
        <taxon>Ecdysozoa</taxon>
        <taxon>Arthropoda</taxon>
        <taxon>Hexapoda</taxon>
        <taxon>Insecta</taxon>
        <taxon>Pterygota</taxon>
        <taxon>Neoptera</taxon>
        <taxon>Paraneoptera</taxon>
        <taxon>Hemiptera</taxon>
        <taxon>Heteroptera</taxon>
        <taxon>Panheteroptera</taxon>
        <taxon>Cimicomorpha</taxon>
        <taxon>Miridae</taxon>
        <taxon>Dicyphina</taxon>
        <taxon>Nesidiocoris</taxon>
    </lineage>
</organism>
<dbReference type="PRINTS" id="PR00722">
    <property type="entry name" value="CHYMOTRYPSIN"/>
</dbReference>
<dbReference type="Proteomes" id="UP001307889">
    <property type="component" value="Chromosome 3"/>
</dbReference>
<dbReference type="PANTHER" id="PTHR24258:SF136">
    <property type="entry name" value="GH06673P-RELATED"/>
    <property type="match status" value="1"/>
</dbReference>
<keyword evidence="1" id="KW-1133">Transmembrane helix</keyword>
<name>A0ABN7AJR3_9HEMI</name>
<dbReference type="SMART" id="SM00020">
    <property type="entry name" value="Tryp_SPc"/>
    <property type="match status" value="1"/>
</dbReference>
<feature type="transmembrane region" description="Helical" evidence="1">
    <location>
        <begin position="30"/>
        <end position="49"/>
    </location>
</feature>
<dbReference type="GO" id="GO:0006508">
    <property type="term" value="P:proteolysis"/>
    <property type="evidence" value="ECO:0007669"/>
    <property type="project" value="UniProtKB-KW"/>
</dbReference>
<dbReference type="InterPro" id="IPR001254">
    <property type="entry name" value="Trypsin_dom"/>
</dbReference>
<evidence type="ECO:0000313" key="3">
    <source>
        <dbReference type="EMBL" id="BES92484.1"/>
    </source>
</evidence>
<dbReference type="EMBL" id="AP028911">
    <property type="protein sequence ID" value="BES92484.1"/>
    <property type="molecule type" value="Genomic_DNA"/>
</dbReference>
<dbReference type="GO" id="GO:0008233">
    <property type="term" value="F:peptidase activity"/>
    <property type="evidence" value="ECO:0007669"/>
    <property type="project" value="UniProtKB-KW"/>
</dbReference>
<dbReference type="CDD" id="cd00190">
    <property type="entry name" value="Tryp_SPc"/>
    <property type="match status" value="1"/>
</dbReference>
<evidence type="ECO:0000256" key="1">
    <source>
        <dbReference type="SAM" id="Phobius"/>
    </source>
</evidence>
<keyword evidence="4" id="KW-1185">Reference proteome</keyword>
<dbReference type="PROSITE" id="PS50240">
    <property type="entry name" value="TRYPSIN_DOM"/>
    <property type="match status" value="1"/>
</dbReference>
<dbReference type="Pfam" id="PF00089">
    <property type="entry name" value="Trypsin"/>
    <property type="match status" value="1"/>
</dbReference>
<protein>
    <submittedName>
        <fullName evidence="3">Serine protease</fullName>
    </submittedName>
</protein>